<dbReference type="PROSITE" id="PS50177">
    <property type="entry name" value="NTF2_DOMAIN"/>
    <property type="match status" value="1"/>
</dbReference>
<dbReference type="PANTHER" id="PTHR10693:SF20">
    <property type="entry name" value="AT27578P"/>
    <property type="match status" value="1"/>
</dbReference>
<accession>A0A8T0A1X3</accession>
<feature type="domain" description="NTF2" evidence="3">
    <location>
        <begin position="48"/>
        <end position="162"/>
    </location>
</feature>
<dbReference type="Gene3D" id="3.10.450.50">
    <property type="match status" value="1"/>
</dbReference>
<dbReference type="AlphaFoldDB" id="A0A8T0A1X3"/>
<gene>
    <name evidence="4" type="ORF">Mgra_00001260</name>
</gene>
<dbReference type="CDD" id="cd00780">
    <property type="entry name" value="NTF2"/>
    <property type="match status" value="1"/>
</dbReference>
<proteinExistence type="predicted"/>
<dbReference type="Pfam" id="PF02136">
    <property type="entry name" value="NTF2"/>
    <property type="match status" value="1"/>
</dbReference>
<feature type="region of interest" description="Disordered" evidence="2">
    <location>
        <begin position="243"/>
        <end position="263"/>
    </location>
</feature>
<dbReference type="InterPro" id="IPR018222">
    <property type="entry name" value="Nuclear_transport_factor_2_euk"/>
</dbReference>
<evidence type="ECO:0000256" key="2">
    <source>
        <dbReference type="SAM" id="MobiDB-lite"/>
    </source>
</evidence>
<reference evidence="4" key="1">
    <citation type="journal article" date="2020" name="Ecol. Evol.">
        <title>Genome structure and content of the rice root-knot nematode (Meloidogyne graminicola).</title>
        <authorList>
            <person name="Phan N.T."/>
            <person name="Danchin E.G.J."/>
            <person name="Klopp C."/>
            <person name="Perfus-Barbeoch L."/>
            <person name="Kozlowski D.K."/>
            <person name="Koutsovoulos G.D."/>
            <person name="Lopez-Roques C."/>
            <person name="Bouchez O."/>
            <person name="Zahm M."/>
            <person name="Besnard G."/>
            <person name="Bellafiore S."/>
        </authorList>
    </citation>
    <scope>NUCLEOTIDE SEQUENCE</scope>
    <source>
        <strain evidence="4">VN-18</strain>
    </source>
</reference>
<dbReference type="InterPro" id="IPR032710">
    <property type="entry name" value="NTF2-like_dom_sf"/>
</dbReference>
<dbReference type="GO" id="GO:0003729">
    <property type="term" value="F:mRNA binding"/>
    <property type="evidence" value="ECO:0007669"/>
    <property type="project" value="TreeGrafter"/>
</dbReference>
<organism evidence="4 5">
    <name type="scientific">Meloidogyne graminicola</name>
    <dbReference type="NCBI Taxonomy" id="189291"/>
    <lineage>
        <taxon>Eukaryota</taxon>
        <taxon>Metazoa</taxon>
        <taxon>Ecdysozoa</taxon>
        <taxon>Nematoda</taxon>
        <taxon>Chromadorea</taxon>
        <taxon>Rhabditida</taxon>
        <taxon>Tylenchina</taxon>
        <taxon>Tylenchomorpha</taxon>
        <taxon>Tylenchoidea</taxon>
        <taxon>Meloidogynidae</taxon>
        <taxon>Meloidogyninae</taxon>
        <taxon>Meloidogyne</taxon>
    </lineage>
</organism>
<dbReference type="PANTHER" id="PTHR10693">
    <property type="entry name" value="RAS GTPASE-ACTIVATING PROTEIN-BINDING PROTEIN"/>
    <property type="match status" value="1"/>
</dbReference>
<evidence type="ECO:0000259" key="3">
    <source>
        <dbReference type="PROSITE" id="PS50177"/>
    </source>
</evidence>
<dbReference type="InterPro" id="IPR002075">
    <property type="entry name" value="NTF2_dom"/>
</dbReference>
<dbReference type="OrthoDB" id="339151at2759"/>
<evidence type="ECO:0000313" key="4">
    <source>
        <dbReference type="EMBL" id="KAF7639299.1"/>
    </source>
</evidence>
<dbReference type="SUPFAM" id="SSF54427">
    <property type="entry name" value="NTF2-like"/>
    <property type="match status" value="1"/>
</dbReference>
<dbReference type="InterPro" id="IPR039539">
    <property type="entry name" value="Ras_GTPase_bind_prot"/>
</dbReference>
<dbReference type="GO" id="GO:1990904">
    <property type="term" value="C:ribonucleoprotein complex"/>
    <property type="evidence" value="ECO:0007669"/>
    <property type="project" value="TreeGrafter"/>
</dbReference>
<protein>
    <submittedName>
        <fullName evidence="4">NTF2 domain-containing protein</fullName>
    </submittedName>
</protein>
<feature type="region of interest" description="Disordered" evidence="2">
    <location>
        <begin position="16"/>
        <end position="39"/>
    </location>
</feature>
<keyword evidence="5" id="KW-1185">Reference proteome</keyword>
<name>A0A8T0A1X3_9BILA</name>
<dbReference type="Proteomes" id="UP000605970">
    <property type="component" value="Unassembled WGS sequence"/>
</dbReference>
<evidence type="ECO:0000313" key="5">
    <source>
        <dbReference type="Proteomes" id="UP000605970"/>
    </source>
</evidence>
<dbReference type="EMBL" id="JABEBT010000006">
    <property type="protein sequence ID" value="KAF7639299.1"/>
    <property type="molecule type" value="Genomic_DNA"/>
</dbReference>
<dbReference type="EMBL" id="JABEBT010000006">
    <property type="protein sequence ID" value="KAF7639298.1"/>
    <property type="molecule type" value="Genomic_DNA"/>
</dbReference>
<comment type="caution">
    <text evidence="4">The sequence shown here is derived from an EMBL/GenBank/DDBJ whole genome shotgun (WGS) entry which is preliminary data.</text>
</comment>
<sequence>MVEKVNEVVTQVVSAKSSDNNNNISESIAANSPSNKSTPNKSDLLKVLAFQFVEVYYTKLSDHPDDIGTFYGDDSSFVLGDVEETGRENIQRAIEKMNFGACKSRFYSVKAAPEMGDNCKVFQVCGELTLRGQPAPRRFCQTIVLSCVPPNVLYVKSNIFQWLDVAFPMNSTEKVYFISAPTTVPPSVPITPVENGTCNKVEKVVATNVQPILNGGDTLTNGGPNQLPKQNVTNFVVPTTESVIAPPPGMEESNEKMSPLQTNKSPVSAFSVVGTPYGL</sequence>
<evidence type="ECO:0000256" key="1">
    <source>
        <dbReference type="ARBA" id="ARBA00022884"/>
    </source>
</evidence>
<keyword evidence="1" id="KW-0694">RNA-binding</keyword>
<dbReference type="GO" id="GO:0005829">
    <property type="term" value="C:cytosol"/>
    <property type="evidence" value="ECO:0007669"/>
    <property type="project" value="TreeGrafter"/>
</dbReference>